<evidence type="ECO:0000256" key="12">
    <source>
        <dbReference type="SAM" id="Coils"/>
    </source>
</evidence>
<dbReference type="Proteomes" id="UP001108027">
    <property type="component" value="Unassembled WGS sequence"/>
</dbReference>
<evidence type="ECO:0000256" key="5">
    <source>
        <dbReference type="ARBA" id="ARBA00022519"/>
    </source>
</evidence>
<keyword evidence="4" id="KW-0145">Chemotaxis</keyword>
<feature type="compositionally biased region" description="Polar residues" evidence="13">
    <location>
        <begin position="323"/>
        <end position="338"/>
    </location>
</feature>
<evidence type="ECO:0000256" key="11">
    <source>
        <dbReference type="PROSITE-ProRule" id="PRU00284"/>
    </source>
</evidence>
<dbReference type="PRINTS" id="PR00260">
    <property type="entry name" value="CHEMTRNSDUCR"/>
</dbReference>
<dbReference type="FunFam" id="1.10.287.950:FF:000001">
    <property type="entry name" value="Methyl-accepting chemotaxis sensory transducer"/>
    <property type="match status" value="1"/>
</dbReference>
<dbReference type="InterPro" id="IPR004090">
    <property type="entry name" value="Chemotax_Me-accpt_rcpt"/>
</dbReference>
<protein>
    <submittedName>
        <fullName evidence="17">Methyl-accepting chemotaxis protein</fullName>
    </submittedName>
</protein>
<feature type="domain" description="Methyl-accepting transducer" evidence="15">
    <location>
        <begin position="274"/>
        <end position="503"/>
    </location>
</feature>
<dbReference type="Gene3D" id="1.10.287.950">
    <property type="entry name" value="Methyl-accepting chemotaxis protein"/>
    <property type="match status" value="1"/>
</dbReference>
<comment type="caution">
    <text evidence="17">The sequence shown here is derived from an EMBL/GenBank/DDBJ whole genome shotgun (WGS) entry which is preliminary data.</text>
</comment>
<comment type="subcellular location">
    <subcellularLocation>
        <location evidence="1">Cell inner membrane</location>
        <topology evidence="1">Multi-pass membrane protein</topology>
    </subcellularLocation>
</comment>
<keyword evidence="5" id="KW-0997">Cell inner membrane</keyword>
<sequence>MFKIPRNLKLNTAVAGALILCALMIAVLVAIRFVTNRMVDDSIRTLNVVNVEQLNQISRATTLLNQARIEMDLAADYLDMGMRMIAADQVQNVGDLLDRSQARFDQFDASEKTTEAGAELAGELTTAYARVVELSRQQKTSLESGSLSDYRALRQQLLGPGTNLNKRLTDFTRYADERGAEIMAHYRQQSKMLATIALAALALAALVMLLIYVGLRKIVVQPLEKAVRTLQRIARADLSERIDVYGRNEVGQLFSAMRDMQDSLGKIVDDVRASSNSILVGSSEIARGNADLSSRTEQQAASLEETATSMEELTATVKQNADNARQASSLANDASGTASRGGDVMQQVSTKMQGITESSRKVADITGMIDSIAFQTNILALNASVEAARAGEQGRGFAVVAGEVRNLAGSSADAAREIKQLIERSAVEVQEGSNLVEQAGETMKEVVAAVKRVTDIMDEISAASQEQSGGIEQVSQAVSQMDEVTQQNASLVEEASAAAASLEEQAKRLEQAVAIFRLSEDQHEVAPVMTPDAVPLVEELDEEPEAREPAPAAAPRAPRAASQPAAREPRREPVTTEDDWEEF</sequence>
<evidence type="ECO:0000256" key="14">
    <source>
        <dbReference type="SAM" id="Phobius"/>
    </source>
</evidence>
<dbReference type="PROSITE" id="PS50111">
    <property type="entry name" value="CHEMOTAXIS_TRANSDUC_2"/>
    <property type="match status" value="1"/>
</dbReference>
<feature type="region of interest" description="Disordered" evidence="13">
    <location>
        <begin position="323"/>
        <end position="345"/>
    </location>
</feature>
<keyword evidence="6 14" id="KW-0812">Transmembrane</keyword>
<keyword evidence="9 11" id="KW-0807">Transducer</keyword>
<dbReference type="GO" id="GO:0004888">
    <property type="term" value="F:transmembrane signaling receptor activity"/>
    <property type="evidence" value="ECO:0007669"/>
    <property type="project" value="InterPro"/>
</dbReference>
<dbReference type="Gene3D" id="1.20.120.30">
    <property type="entry name" value="Aspartate receptor, ligand-binding domain"/>
    <property type="match status" value="1"/>
</dbReference>
<evidence type="ECO:0000256" key="8">
    <source>
        <dbReference type="ARBA" id="ARBA00023136"/>
    </source>
</evidence>
<dbReference type="AlphaFoldDB" id="A0A9Q3UQ53"/>
<feature type="transmembrane region" description="Helical" evidence="14">
    <location>
        <begin position="12"/>
        <end position="34"/>
    </location>
</feature>
<evidence type="ECO:0000313" key="18">
    <source>
        <dbReference type="Proteomes" id="UP001108027"/>
    </source>
</evidence>
<evidence type="ECO:0000259" key="16">
    <source>
        <dbReference type="PROSITE" id="PS50885"/>
    </source>
</evidence>
<evidence type="ECO:0000259" key="15">
    <source>
        <dbReference type="PROSITE" id="PS50111"/>
    </source>
</evidence>
<evidence type="ECO:0000256" key="9">
    <source>
        <dbReference type="ARBA" id="ARBA00023224"/>
    </source>
</evidence>
<dbReference type="InterPro" id="IPR004089">
    <property type="entry name" value="MCPsignal_dom"/>
</dbReference>
<dbReference type="SMART" id="SM00304">
    <property type="entry name" value="HAMP"/>
    <property type="match status" value="1"/>
</dbReference>
<dbReference type="RefSeq" id="WP_228234728.1">
    <property type="nucleotide sequence ID" value="NZ_JAJGNA010000027.1"/>
</dbReference>
<dbReference type="GO" id="GO:0007165">
    <property type="term" value="P:signal transduction"/>
    <property type="evidence" value="ECO:0007669"/>
    <property type="project" value="UniProtKB-KW"/>
</dbReference>
<feature type="transmembrane region" description="Helical" evidence="14">
    <location>
        <begin position="192"/>
        <end position="215"/>
    </location>
</feature>
<keyword evidence="3" id="KW-0488">Methylation</keyword>
<evidence type="ECO:0000256" key="10">
    <source>
        <dbReference type="ARBA" id="ARBA00029447"/>
    </source>
</evidence>
<keyword evidence="12" id="KW-0175">Coiled coil</keyword>
<name>A0A9Q3UQ53_9GAMM</name>
<organism evidence="17 18">
    <name type="scientific">Alloalcanivorax marinus</name>
    <dbReference type="NCBI Taxonomy" id="1177169"/>
    <lineage>
        <taxon>Bacteria</taxon>
        <taxon>Pseudomonadati</taxon>
        <taxon>Pseudomonadota</taxon>
        <taxon>Gammaproteobacteria</taxon>
        <taxon>Oceanospirillales</taxon>
        <taxon>Alcanivoracaceae</taxon>
        <taxon>Alloalcanivorax</taxon>
    </lineage>
</organism>
<gene>
    <name evidence="17" type="ORF">LL252_15915</name>
</gene>
<dbReference type="PANTHER" id="PTHR43531:SF14">
    <property type="entry name" value="METHYL-ACCEPTING CHEMOTAXIS PROTEIN I-RELATED"/>
    <property type="match status" value="1"/>
</dbReference>
<dbReference type="PANTHER" id="PTHR43531">
    <property type="entry name" value="PROTEIN ICFG"/>
    <property type="match status" value="1"/>
</dbReference>
<dbReference type="SUPFAM" id="SSF58104">
    <property type="entry name" value="Methyl-accepting chemotaxis protein (MCP) signaling domain"/>
    <property type="match status" value="1"/>
</dbReference>
<dbReference type="CDD" id="cd06225">
    <property type="entry name" value="HAMP"/>
    <property type="match status" value="1"/>
</dbReference>
<dbReference type="Pfam" id="PF00672">
    <property type="entry name" value="HAMP"/>
    <property type="match status" value="1"/>
</dbReference>
<evidence type="ECO:0000256" key="13">
    <source>
        <dbReference type="SAM" id="MobiDB-lite"/>
    </source>
</evidence>
<evidence type="ECO:0000256" key="3">
    <source>
        <dbReference type="ARBA" id="ARBA00022481"/>
    </source>
</evidence>
<evidence type="ECO:0000256" key="7">
    <source>
        <dbReference type="ARBA" id="ARBA00022989"/>
    </source>
</evidence>
<accession>A0A9Q3UQ53</accession>
<dbReference type="GO" id="GO:0005886">
    <property type="term" value="C:plasma membrane"/>
    <property type="evidence" value="ECO:0007669"/>
    <property type="project" value="UniProtKB-SubCell"/>
</dbReference>
<evidence type="ECO:0000256" key="1">
    <source>
        <dbReference type="ARBA" id="ARBA00004429"/>
    </source>
</evidence>
<dbReference type="InterPro" id="IPR003122">
    <property type="entry name" value="Tar_rcpt_lig-bd"/>
</dbReference>
<comment type="similarity">
    <text evidence="10">Belongs to the methyl-accepting chemotaxis (MCP) protein family.</text>
</comment>
<feature type="region of interest" description="Disordered" evidence="13">
    <location>
        <begin position="534"/>
        <end position="583"/>
    </location>
</feature>
<evidence type="ECO:0000256" key="6">
    <source>
        <dbReference type="ARBA" id="ARBA00022692"/>
    </source>
</evidence>
<feature type="domain" description="HAMP" evidence="16">
    <location>
        <begin position="217"/>
        <end position="269"/>
    </location>
</feature>
<evidence type="ECO:0000313" key="17">
    <source>
        <dbReference type="EMBL" id="MCC4310061.1"/>
    </source>
</evidence>
<feature type="compositionally biased region" description="Low complexity" evidence="13">
    <location>
        <begin position="549"/>
        <end position="566"/>
    </location>
</feature>
<dbReference type="Pfam" id="PF00015">
    <property type="entry name" value="MCPsignal"/>
    <property type="match status" value="1"/>
</dbReference>
<dbReference type="InterPro" id="IPR051310">
    <property type="entry name" value="MCP_chemotaxis"/>
</dbReference>
<dbReference type="InterPro" id="IPR035440">
    <property type="entry name" value="4HB_MCP_dom_sf"/>
</dbReference>
<reference evidence="17" key="1">
    <citation type="submission" date="2021-10" db="EMBL/GenBank/DDBJ databases">
        <title>The diversity and Nitrogen Metabolism of Culturable Nitrate-Utilizing Bacteria Within the Oxygen Minimum Zone of the Changjiang (Yangtze River)Estuary.</title>
        <authorList>
            <person name="Zhang D."/>
            <person name="Zheng J."/>
            <person name="Liu S."/>
            <person name="He W."/>
        </authorList>
    </citation>
    <scope>NUCLEOTIDE SEQUENCE</scope>
    <source>
        <strain evidence="17">FXH-223</strain>
    </source>
</reference>
<dbReference type="GO" id="GO:0006935">
    <property type="term" value="P:chemotaxis"/>
    <property type="evidence" value="ECO:0007669"/>
    <property type="project" value="UniProtKB-KW"/>
</dbReference>
<dbReference type="Pfam" id="PF02203">
    <property type="entry name" value="TarH"/>
    <property type="match status" value="1"/>
</dbReference>
<keyword evidence="7 14" id="KW-1133">Transmembrane helix</keyword>
<keyword evidence="18" id="KW-1185">Reference proteome</keyword>
<dbReference type="InterPro" id="IPR003660">
    <property type="entry name" value="HAMP_dom"/>
</dbReference>
<dbReference type="EMBL" id="JAJGNA010000027">
    <property type="protein sequence ID" value="MCC4310061.1"/>
    <property type="molecule type" value="Genomic_DNA"/>
</dbReference>
<feature type="coiled-coil region" evidence="12">
    <location>
        <begin position="474"/>
        <end position="519"/>
    </location>
</feature>
<proteinExistence type="inferred from homology"/>
<dbReference type="SUPFAM" id="SSF47170">
    <property type="entry name" value="Aspartate receptor, ligand-binding domain"/>
    <property type="match status" value="1"/>
</dbReference>
<evidence type="ECO:0000256" key="2">
    <source>
        <dbReference type="ARBA" id="ARBA00022475"/>
    </source>
</evidence>
<dbReference type="CDD" id="cd19407">
    <property type="entry name" value="Tar_Tsr_sensor"/>
    <property type="match status" value="1"/>
</dbReference>
<dbReference type="PROSITE" id="PS50885">
    <property type="entry name" value="HAMP"/>
    <property type="match status" value="1"/>
</dbReference>
<dbReference type="SMART" id="SM00283">
    <property type="entry name" value="MA"/>
    <property type="match status" value="1"/>
</dbReference>
<evidence type="ECO:0000256" key="4">
    <source>
        <dbReference type="ARBA" id="ARBA00022500"/>
    </source>
</evidence>
<keyword evidence="2" id="KW-1003">Cell membrane</keyword>
<dbReference type="CDD" id="cd11386">
    <property type="entry name" value="MCP_signal"/>
    <property type="match status" value="1"/>
</dbReference>
<keyword evidence="8 14" id="KW-0472">Membrane</keyword>